<dbReference type="Proteomes" id="UP000028701">
    <property type="component" value="Unassembled WGS sequence"/>
</dbReference>
<dbReference type="GeneID" id="1137472"/>
<organism evidence="1 2">
    <name type="scientific">Agrobacterium rubi TR3 = NBRC 13261</name>
    <dbReference type="NCBI Taxonomy" id="1368415"/>
    <lineage>
        <taxon>Bacteria</taxon>
        <taxon>Pseudomonadati</taxon>
        <taxon>Pseudomonadota</taxon>
        <taxon>Alphaproteobacteria</taxon>
        <taxon>Hyphomicrobiales</taxon>
        <taxon>Rhizobiaceae</taxon>
        <taxon>Rhizobium/Agrobacterium group</taxon>
        <taxon>Agrobacterium</taxon>
    </lineage>
</organism>
<sequence>MIGMAAGFRVEFAHLTFVLKMDNAFAANLGAIPTAFHQFRDGQSWSTVACGLCDERLKHQSRKYNFDHITDETRFKFVDISFVATLNRRLIIEAKALNSHTVYVDSGIDFDESM</sequence>
<dbReference type="AlphaFoldDB" id="A0A081CZY5"/>
<reference evidence="1 2" key="1">
    <citation type="submission" date="2014-08" db="EMBL/GenBank/DDBJ databases">
        <title>Whole genome shotgun sequence of Rhizobium rubi NBRC 13261.</title>
        <authorList>
            <person name="Katano-Makiyama Y."/>
            <person name="Hosoyama A."/>
            <person name="Hashimoto M."/>
            <person name="Hosoyama Y."/>
            <person name="Noguchi M."/>
            <person name="Tsuchikane K."/>
            <person name="Uohara A."/>
            <person name="Ohji S."/>
            <person name="Ichikawa N."/>
            <person name="Kimura A."/>
            <person name="Yamazoe A."/>
            <person name="Fujita N."/>
        </authorList>
    </citation>
    <scope>NUCLEOTIDE SEQUENCE [LARGE SCALE GENOMIC DNA]</scope>
    <source>
        <strain evidence="1 2">NBRC 13261</strain>
    </source>
</reference>
<name>A0A081CZY5_9HYPH</name>
<evidence type="ECO:0000313" key="2">
    <source>
        <dbReference type="Proteomes" id="UP000028701"/>
    </source>
</evidence>
<proteinExistence type="predicted"/>
<accession>A0A081CZY5</accession>
<gene>
    <name evidence="1" type="ORF">RRU01S_24_01050</name>
</gene>
<dbReference type="EMBL" id="BBJU01000024">
    <property type="protein sequence ID" value="GAK72231.1"/>
    <property type="molecule type" value="Genomic_DNA"/>
</dbReference>
<dbReference type="RefSeq" id="WP_045231714.1">
    <property type="nucleotide sequence ID" value="NZ_BBJU01000024.1"/>
</dbReference>
<evidence type="ECO:0000313" key="1">
    <source>
        <dbReference type="EMBL" id="GAK72231.1"/>
    </source>
</evidence>
<comment type="caution">
    <text evidence="1">The sequence shown here is derived from an EMBL/GenBank/DDBJ whole genome shotgun (WGS) entry which is preliminary data.</text>
</comment>
<protein>
    <submittedName>
        <fullName evidence="1">Uncharacterized protein</fullName>
    </submittedName>
</protein>